<reference evidence="1" key="1">
    <citation type="submission" date="2015-04" db="UniProtKB">
        <authorList>
            <consortium name="EnsemblPlants"/>
        </authorList>
    </citation>
    <scope>IDENTIFICATION</scope>
</reference>
<accession>A0A0E0JQ24</accession>
<dbReference type="EnsemblPlants" id="OPUNC01G33590.1">
    <property type="protein sequence ID" value="OPUNC01G33590.1"/>
    <property type="gene ID" value="OPUNC01G33590"/>
</dbReference>
<organism evidence="1">
    <name type="scientific">Oryza punctata</name>
    <name type="common">Red rice</name>
    <dbReference type="NCBI Taxonomy" id="4537"/>
    <lineage>
        <taxon>Eukaryota</taxon>
        <taxon>Viridiplantae</taxon>
        <taxon>Streptophyta</taxon>
        <taxon>Embryophyta</taxon>
        <taxon>Tracheophyta</taxon>
        <taxon>Spermatophyta</taxon>
        <taxon>Magnoliopsida</taxon>
        <taxon>Liliopsida</taxon>
        <taxon>Poales</taxon>
        <taxon>Poaceae</taxon>
        <taxon>BOP clade</taxon>
        <taxon>Oryzoideae</taxon>
        <taxon>Oryzeae</taxon>
        <taxon>Oryzinae</taxon>
        <taxon>Oryza</taxon>
    </lineage>
</organism>
<evidence type="ECO:0000313" key="2">
    <source>
        <dbReference type="Proteomes" id="UP000026962"/>
    </source>
</evidence>
<dbReference type="AlphaFoldDB" id="A0A0E0JQ24"/>
<dbReference type="Proteomes" id="UP000026962">
    <property type="component" value="Chromosome 1"/>
</dbReference>
<name>A0A0E0JQ24_ORYPU</name>
<dbReference type="Gramene" id="OPUNC01G33590.1">
    <property type="protein sequence ID" value="OPUNC01G33590.1"/>
    <property type="gene ID" value="OPUNC01G33590"/>
</dbReference>
<dbReference type="HOGENOM" id="CLU_2816853_0_0_1"/>
<keyword evidence="2" id="KW-1185">Reference proteome</keyword>
<reference evidence="1" key="2">
    <citation type="submission" date="2018-05" db="EMBL/GenBank/DDBJ databases">
        <title>OpunRS2 (Oryza punctata Reference Sequence Version 2).</title>
        <authorList>
            <person name="Zhang J."/>
            <person name="Kudrna D."/>
            <person name="Lee S."/>
            <person name="Talag J."/>
            <person name="Welchert J."/>
            <person name="Wing R.A."/>
        </authorList>
    </citation>
    <scope>NUCLEOTIDE SEQUENCE [LARGE SCALE GENOMIC DNA]</scope>
</reference>
<proteinExistence type="predicted"/>
<protein>
    <submittedName>
        <fullName evidence="1">Uncharacterized protein</fullName>
    </submittedName>
</protein>
<evidence type="ECO:0000313" key="1">
    <source>
        <dbReference type="EnsemblPlants" id="OPUNC01G33590.1"/>
    </source>
</evidence>
<sequence>MVGRSGCRPTAGGVERLGGAGDLFFAAVPCVLRPWGIGGGGGGGGPAAAPGGGACLRNGLRGNSFIF</sequence>